<organism evidence="7 8">
    <name type="scientific">Nonlabens xylanidelens</name>
    <dbReference type="NCBI Taxonomy" id="191564"/>
    <lineage>
        <taxon>Bacteria</taxon>
        <taxon>Pseudomonadati</taxon>
        <taxon>Bacteroidota</taxon>
        <taxon>Flavobacteriia</taxon>
        <taxon>Flavobacteriales</taxon>
        <taxon>Flavobacteriaceae</taxon>
        <taxon>Nonlabens</taxon>
    </lineage>
</organism>
<evidence type="ECO:0000256" key="2">
    <source>
        <dbReference type="ARBA" id="ARBA00022475"/>
    </source>
</evidence>
<feature type="transmembrane region" description="Helical" evidence="6">
    <location>
        <begin position="184"/>
        <end position="208"/>
    </location>
</feature>
<keyword evidence="2" id="KW-1003">Cell membrane</keyword>
<reference evidence="7 8" key="1">
    <citation type="submission" date="2018-02" db="EMBL/GenBank/DDBJ databases">
        <title>Genomic Encyclopedia of Archaeal and Bacterial Type Strains, Phase II (KMG-II): from individual species to whole genera.</title>
        <authorList>
            <person name="Goeker M."/>
        </authorList>
    </citation>
    <scope>NUCLEOTIDE SEQUENCE [LARGE SCALE GENOMIC DNA]</scope>
    <source>
        <strain evidence="7 8">DSM 16809</strain>
    </source>
</reference>
<feature type="transmembrane region" description="Helical" evidence="6">
    <location>
        <begin position="41"/>
        <end position="63"/>
    </location>
</feature>
<proteinExistence type="predicted"/>
<keyword evidence="3 6" id="KW-0812">Transmembrane</keyword>
<dbReference type="AlphaFoldDB" id="A0A2S6IFL7"/>
<feature type="transmembrane region" description="Helical" evidence="6">
    <location>
        <begin position="115"/>
        <end position="134"/>
    </location>
</feature>
<dbReference type="GO" id="GO:0006865">
    <property type="term" value="P:amino acid transport"/>
    <property type="evidence" value="ECO:0007669"/>
    <property type="project" value="InterPro"/>
</dbReference>
<keyword evidence="5 6" id="KW-0472">Membrane</keyword>
<evidence type="ECO:0000256" key="4">
    <source>
        <dbReference type="ARBA" id="ARBA00022989"/>
    </source>
</evidence>
<keyword evidence="4 6" id="KW-1133">Transmembrane helix</keyword>
<gene>
    <name evidence="7" type="ORF">LY01_02698</name>
</gene>
<dbReference type="OrthoDB" id="9342487at2"/>
<evidence type="ECO:0000313" key="7">
    <source>
        <dbReference type="EMBL" id="PPK92993.1"/>
    </source>
</evidence>
<dbReference type="Proteomes" id="UP000239002">
    <property type="component" value="Unassembled WGS sequence"/>
</dbReference>
<comment type="caution">
    <text evidence="7">The sequence shown here is derived from an EMBL/GenBank/DDBJ whole genome shotgun (WGS) entry which is preliminary data.</text>
</comment>
<feature type="transmembrane region" description="Helical" evidence="6">
    <location>
        <begin position="155"/>
        <end position="178"/>
    </location>
</feature>
<name>A0A2S6IFL7_9FLAO</name>
<evidence type="ECO:0000256" key="6">
    <source>
        <dbReference type="SAM" id="Phobius"/>
    </source>
</evidence>
<comment type="subcellular location">
    <subcellularLocation>
        <location evidence="1">Cell membrane</location>
        <topology evidence="1">Multi-pass membrane protein</topology>
    </subcellularLocation>
</comment>
<feature type="transmembrane region" description="Helical" evidence="6">
    <location>
        <begin position="12"/>
        <end position="35"/>
    </location>
</feature>
<sequence>MKKQFKTFSSGYGVSLIGALPLGVLNVTAFKIAITKGLCDALLFTIAVVSLEIVVVRICLFAAGRIRINSKLSYYLYPIAIALLVYLAIDILRSIQEITTIKTDGIFFPEIKSSFLLGLLLSALNPLQFPYWIGWNKIMLERKVLKVTTVSISSYLIGIGLGTLTALLLFIFIGHYIFKDFEQYNYIVSLILGLIYICFAIYLMVLFYKKHLKSMKNHV</sequence>
<dbReference type="RefSeq" id="WP_104516433.1">
    <property type="nucleotide sequence ID" value="NZ_MQVW01000020.1"/>
</dbReference>
<evidence type="ECO:0000256" key="5">
    <source>
        <dbReference type="ARBA" id="ARBA00023136"/>
    </source>
</evidence>
<accession>A0A2S6IFL7</accession>
<dbReference type="Pfam" id="PF01810">
    <property type="entry name" value="LysE"/>
    <property type="match status" value="1"/>
</dbReference>
<keyword evidence="8" id="KW-1185">Reference proteome</keyword>
<dbReference type="InterPro" id="IPR001123">
    <property type="entry name" value="LeuE-type"/>
</dbReference>
<evidence type="ECO:0000256" key="3">
    <source>
        <dbReference type="ARBA" id="ARBA00022692"/>
    </source>
</evidence>
<evidence type="ECO:0000313" key="8">
    <source>
        <dbReference type="Proteomes" id="UP000239002"/>
    </source>
</evidence>
<feature type="transmembrane region" description="Helical" evidence="6">
    <location>
        <begin position="75"/>
        <end position="95"/>
    </location>
</feature>
<dbReference type="EMBL" id="PTJE01000008">
    <property type="protein sequence ID" value="PPK92993.1"/>
    <property type="molecule type" value="Genomic_DNA"/>
</dbReference>
<dbReference type="GO" id="GO:0005886">
    <property type="term" value="C:plasma membrane"/>
    <property type="evidence" value="ECO:0007669"/>
    <property type="project" value="UniProtKB-SubCell"/>
</dbReference>
<protein>
    <submittedName>
        <fullName evidence="7">LysE type translocator</fullName>
    </submittedName>
</protein>
<evidence type="ECO:0000256" key="1">
    <source>
        <dbReference type="ARBA" id="ARBA00004651"/>
    </source>
</evidence>